<dbReference type="PANTHER" id="PTHR10151:SF120">
    <property type="entry name" value="BIS(5'-ADENOSYL)-TRIPHOSPHATASE"/>
    <property type="match status" value="1"/>
</dbReference>
<dbReference type="Gene3D" id="3.40.720.10">
    <property type="entry name" value="Alkaline Phosphatase, subunit A"/>
    <property type="match status" value="1"/>
</dbReference>
<keyword evidence="1" id="KW-0732">Signal</keyword>
<proteinExistence type="predicted"/>
<dbReference type="Proteomes" id="UP001429984">
    <property type="component" value="Unassembled WGS sequence"/>
</dbReference>
<comment type="caution">
    <text evidence="2">The sequence shown here is derived from an EMBL/GenBank/DDBJ whole genome shotgun (WGS) entry which is preliminary data.</text>
</comment>
<gene>
    <name evidence="2" type="ORF">IU514_07395</name>
</gene>
<dbReference type="InterPro" id="IPR017850">
    <property type="entry name" value="Alkaline_phosphatase_core_sf"/>
</dbReference>
<organism evidence="2 3">
    <name type="scientific">Lysobacter niastensis</name>
    <dbReference type="NCBI Taxonomy" id="380629"/>
    <lineage>
        <taxon>Bacteria</taxon>
        <taxon>Pseudomonadati</taxon>
        <taxon>Pseudomonadota</taxon>
        <taxon>Gammaproteobacteria</taxon>
        <taxon>Lysobacterales</taxon>
        <taxon>Lysobacteraceae</taxon>
        <taxon>Lysobacter</taxon>
    </lineage>
</organism>
<dbReference type="PANTHER" id="PTHR10151">
    <property type="entry name" value="ECTONUCLEOTIDE PYROPHOSPHATASE/PHOSPHODIESTERASE"/>
    <property type="match status" value="1"/>
</dbReference>
<keyword evidence="3" id="KW-1185">Reference proteome</keyword>
<evidence type="ECO:0000313" key="2">
    <source>
        <dbReference type="EMBL" id="MBF6023850.1"/>
    </source>
</evidence>
<feature type="chain" id="PRO_5045441607" evidence="1">
    <location>
        <begin position="20"/>
        <end position="430"/>
    </location>
</feature>
<feature type="signal peptide" evidence="1">
    <location>
        <begin position="1"/>
        <end position="19"/>
    </location>
</feature>
<protein>
    <submittedName>
        <fullName evidence="2">Alkaline phosphatase family protein</fullName>
    </submittedName>
</protein>
<dbReference type="EMBL" id="JADLZT010000003">
    <property type="protein sequence ID" value="MBF6023850.1"/>
    <property type="molecule type" value="Genomic_DNA"/>
</dbReference>
<accession>A0ABS0B9R0</accession>
<dbReference type="InterPro" id="IPR002591">
    <property type="entry name" value="Phosphodiest/P_Trfase"/>
</dbReference>
<dbReference type="SUPFAM" id="SSF53649">
    <property type="entry name" value="Alkaline phosphatase-like"/>
    <property type="match status" value="1"/>
</dbReference>
<dbReference type="CDD" id="cd16018">
    <property type="entry name" value="Enpp"/>
    <property type="match status" value="1"/>
</dbReference>
<reference evidence="2 3" key="1">
    <citation type="submission" date="2020-11" db="EMBL/GenBank/DDBJ databases">
        <title>Draft Genome Sequence and Secondary Metabolite Biosynthetic Potential of the Lysobacter niastensis Type strain DSM 18481.</title>
        <authorList>
            <person name="Turrini P."/>
            <person name="Artuso I."/>
            <person name="Tescari M."/>
            <person name="Lugli G.A."/>
            <person name="Frangipani E."/>
            <person name="Ventura M."/>
            <person name="Visca P."/>
        </authorList>
    </citation>
    <scope>NUCLEOTIDE SEQUENCE [LARGE SCALE GENOMIC DNA]</scope>
    <source>
        <strain evidence="2 3">DSM 18481</strain>
    </source>
</reference>
<sequence length="430" mass="46186">MPSTSLKAAAAAVCLGLLAACSLSGARSATRPASGVSAPAHPAQADTVLLISIDAFRADYLDLGITPNLSRLADEGVRAQWMTPSYPALTFPNHYTLVTGLRPDHHGIVHNTMADPALGGFRAADRNAVADGRWWGGEPIWVTAEKQGVRSASWAWPGSAAAIGGIRPTRWKGYDESVSAMQRIDEVLGWLDAPPEARPRLVTVYFEQLDKAGHDHGPDSPQVRRTLAEIDSVIGHLRDRLAERGTLDRTDLLIVSDHGMAAVGPGRAIAVEDMVPVEDATVVSIGQSIGVAPKPGREAVAARRLLGRHAQYDCWRKEALPARWKYGTNPRIPPIVCQMHEGWDALPRADVERRSPRATRGSHGFDPSLPSMRALFIARGPSFRPGVQLPAFDNVDVYPLLAQLLGVVPAANDGELAPLLPALREAAPAR</sequence>
<evidence type="ECO:0000256" key="1">
    <source>
        <dbReference type="SAM" id="SignalP"/>
    </source>
</evidence>
<dbReference type="PROSITE" id="PS51257">
    <property type="entry name" value="PROKAR_LIPOPROTEIN"/>
    <property type="match status" value="1"/>
</dbReference>
<dbReference type="Gene3D" id="3.30.1360.180">
    <property type="match status" value="1"/>
</dbReference>
<evidence type="ECO:0000313" key="3">
    <source>
        <dbReference type="Proteomes" id="UP001429984"/>
    </source>
</evidence>
<name>A0ABS0B9R0_9GAMM</name>
<dbReference type="RefSeq" id="WP_194930430.1">
    <property type="nucleotide sequence ID" value="NZ_JADLZT010000003.1"/>
</dbReference>
<dbReference type="Pfam" id="PF01663">
    <property type="entry name" value="Phosphodiest"/>
    <property type="match status" value="1"/>
</dbReference>